<proteinExistence type="predicted"/>
<dbReference type="Proteomes" id="UP000046122">
    <property type="component" value="Unassembled WGS sequence"/>
</dbReference>
<evidence type="ECO:0000313" key="2">
    <source>
        <dbReference type="Proteomes" id="UP000046122"/>
    </source>
</evidence>
<organism evidence="1 2">
    <name type="scientific">Mesorhizobium plurifarium</name>
    <dbReference type="NCBI Taxonomy" id="69974"/>
    <lineage>
        <taxon>Bacteria</taxon>
        <taxon>Pseudomonadati</taxon>
        <taxon>Pseudomonadota</taxon>
        <taxon>Alphaproteobacteria</taxon>
        <taxon>Hyphomicrobiales</taxon>
        <taxon>Phyllobacteriaceae</taxon>
        <taxon>Mesorhizobium</taxon>
    </lineage>
</organism>
<protein>
    <submittedName>
        <fullName evidence="1">Uncharacterized protein</fullName>
    </submittedName>
</protein>
<dbReference type="EMBL" id="CCNE01000021">
    <property type="protein sequence ID" value="CDX57741.1"/>
    <property type="molecule type" value="Genomic_DNA"/>
</dbReference>
<gene>
    <name evidence="1" type="ORF">MPL3365_280014</name>
</gene>
<dbReference type="AlphaFoldDB" id="A0A090GD42"/>
<name>A0A090GD42_MESPL</name>
<evidence type="ECO:0000313" key="1">
    <source>
        <dbReference type="EMBL" id="CDX57741.1"/>
    </source>
</evidence>
<accession>A0A090GD42</accession>
<reference evidence="1 2" key="1">
    <citation type="submission" date="2014-08" db="EMBL/GenBank/DDBJ databases">
        <authorList>
            <person name="Moulin Lionel"/>
        </authorList>
    </citation>
    <scope>NUCLEOTIDE SEQUENCE [LARGE SCALE GENOMIC DNA]</scope>
</reference>
<sequence length="87" mass="10262">MPPRNISIGPTFPAMVKKQSNDNRSYFEFDVMREAFKRWVEEDKVPEDQWRPRATKLVRIVTGDDYVDPNMVEWIVRSKSSTPADEE</sequence>